<sequence length="95" mass="11249">MGIYKPKNFSSLHYKSLNKVFIERKGLRGQTIIEHPLEQIIRIDIQEKQFKHSKLYRAGILMEFGKNIPINPEYSDENSIRHAVYRINSFLRSSQ</sequence>
<evidence type="ECO:0000313" key="1">
    <source>
        <dbReference type="EMBL" id="MBH8553916.1"/>
    </source>
</evidence>
<dbReference type="Proteomes" id="UP000599391">
    <property type="component" value="Unassembled WGS sequence"/>
</dbReference>
<reference evidence="1 2" key="1">
    <citation type="journal article" date="2021" name="Int. J. Syst. Evol. Microbiol.">
        <title>Amazonocrinis nigriterrae gen. nov., sp. nov., Atlanticothrix silvestris gen. nov., sp. nov. and Dendronalium phyllosphericum gen. nov., sp. nov., nostocacean cyanobacteria from Brazilian environments.</title>
        <authorList>
            <person name="Alvarenga D.O."/>
            <person name="Andreote A.P.D."/>
            <person name="Branco L.H.Z."/>
            <person name="Delbaje E."/>
            <person name="Cruz R.B."/>
            <person name="Varani A.M."/>
            <person name="Fiore M.F."/>
        </authorList>
    </citation>
    <scope>NUCLEOTIDE SEQUENCE [LARGE SCALE GENOMIC DNA]</scope>
    <source>
        <strain evidence="1 2">CENA357</strain>
    </source>
</reference>
<dbReference type="AlphaFoldDB" id="A0A8J7L3L4"/>
<evidence type="ECO:0000313" key="2">
    <source>
        <dbReference type="Proteomes" id="UP000599391"/>
    </source>
</evidence>
<keyword evidence="2" id="KW-1185">Reference proteome</keyword>
<organism evidence="1 2">
    <name type="scientific">Atlanticothrix silvestris CENA357</name>
    <dbReference type="NCBI Taxonomy" id="1725252"/>
    <lineage>
        <taxon>Bacteria</taxon>
        <taxon>Bacillati</taxon>
        <taxon>Cyanobacteriota</taxon>
        <taxon>Cyanophyceae</taxon>
        <taxon>Nostocales</taxon>
        <taxon>Nodulariaceae</taxon>
        <taxon>Atlanticothrix</taxon>
        <taxon>Atlanticothrix silvestris</taxon>
    </lineage>
</organism>
<comment type="caution">
    <text evidence="1">The sequence shown here is derived from an EMBL/GenBank/DDBJ whole genome shotgun (WGS) entry which is preliminary data.</text>
</comment>
<gene>
    <name evidence="1" type="ORF">I8751_16365</name>
</gene>
<dbReference type="EMBL" id="JAECZB010000049">
    <property type="protein sequence ID" value="MBH8553916.1"/>
    <property type="molecule type" value="Genomic_DNA"/>
</dbReference>
<proteinExistence type="predicted"/>
<protein>
    <submittedName>
        <fullName evidence="1">Uncharacterized protein</fullName>
    </submittedName>
</protein>
<name>A0A8J7L3L4_9CYAN</name>
<accession>A0A8J7L3L4</accession>